<keyword evidence="2" id="KW-0808">Transferase</keyword>
<dbReference type="Gene3D" id="3.90.550.10">
    <property type="entry name" value="Spore Coat Polysaccharide Biosynthesis Protein SpsA, Chain A"/>
    <property type="match status" value="1"/>
</dbReference>
<dbReference type="PANTHER" id="PTHR11952:SF2">
    <property type="entry name" value="LD24639P"/>
    <property type="match status" value="1"/>
</dbReference>
<comment type="similarity">
    <text evidence="1">Belongs to the UDPGP type 1 family.</text>
</comment>
<evidence type="ECO:0000313" key="4">
    <source>
        <dbReference type="EMBL" id="RAL26051.1"/>
    </source>
</evidence>
<dbReference type="GO" id="GO:0003977">
    <property type="term" value="F:UDP-N-acetylglucosamine diphosphorylase activity"/>
    <property type="evidence" value="ECO:0007669"/>
    <property type="project" value="TreeGrafter"/>
</dbReference>
<dbReference type="Pfam" id="PF01704">
    <property type="entry name" value="UDPGP"/>
    <property type="match status" value="1"/>
</dbReference>
<dbReference type="GO" id="GO:0006048">
    <property type="term" value="P:UDP-N-acetylglucosamine biosynthetic process"/>
    <property type="evidence" value="ECO:0007669"/>
    <property type="project" value="TreeGrafter"/>
</dbReference>
<comment type="caution">
    <text evidence="4">The sequence shown here is derived from an EMBL/GenBank/DDBJ whole genome shotgun (WGS) entry which is preliminary data.</text>
</comment>
<dbReference type="AlphaFoldDB" id="A0A364K6X0"/>
<dbReference type="InterPro" id="IPR002618">
    <property type="entry name" value="UDPGP_fam"/>
</dbReference>
<keyword evidence="5" id="KW-1185">Reference proteome</keyword>
<organism evidence="4 5">
    <name type="scientific">Thermoflavimicrobium daqui</name>
    <dbReference type="NCBI Taxonomy" id="2137476"/>
    <lineage>
        <taxon>Bacteria</taxon>
        <taxon>Bacillati</taxon>
        <taxon>Bacillota</taxon>
        <taxon>Bacilli</taxon>
        <taxon>Bacillales</taxon>
        <taxon>Thermoactinomycetaceae</taxon>
        <taxon>Thermoflavimicrobium</taxon>
    </lineage>
</organism>
<dbReference type="SUPFAM" id="SSF53448">
    <property type="entry name" value="Nucleotide-diphospho-sugar transferases"/>
    <property type="match status" value="1"/>
</dbReference>
<dbReference type="InterPro" id="IPR039741">
    <property type="entry name" value="UDP-sugar_pyrophosphorylase"/>
</dbReference>
<dbReference type="EMBL" id="QJKK01000003">
    <property type="protein sequence ID" value="RAL26051.1"/>
    <property type="molecule type" value="Genomic_DNA"/>
</dbReference>
<gene>
    <name evidence="4" type="ORF">DL897_07775</name>
</gene>
<sequence length="451" mass="51572">MKYKKIRNILLRYQQEHLLNHLSDLRPEEQEILLSQIDSIDFKQMENLYRQVENNLNNNTEEAVFNPLESVNWQELSNEMKDHCFELGMNLIKQGKVGVLVVAGGQGSRLGYEGPKGTYDIGLPSKKSLYQLQAERLLNLSNKANRVIPWYIMTSPENHEATVLFFELNSFFGYPQEDIFFFQQDVLPALDLNGKIVMKSPKEIYLVPNGNGCCFSALKRSGGLNDLNKRGIEWLFYYNIDNALIKVADPGFIGYSHMKGNPIASKFVEKRNPDEKVGVFGLKNGRPCVIEYTELPESMKYKQISTGQLMFNQANISVHLFHKDFIEEIADYDLPYRVARKNLNISNGNVDVFKFELFIFDLFPYADYMTSIQVIREEEFAPVKNKTGPDSPSTAKKLILDLHHKWLIQSGVPLEMIKGKSVEISPLLSYAGEGLSVELIKKYSNGLLILE</sequence>
<evidence type="ECO:0000256" key="2">
    <source>
        <dbReference type="ARBA" id="ARBA00022679"/>
    </source>
</evidence>
<dbReference type="InterPro" id="IPR029044">
    <property type="entry name" value="Nucleotide-diphossugar_trans"/>
</dbReference>
<evidence type="ECO:0000256" key="1">
    <source>
        <dbReference type="ARBA" id="ARBA00010401"/>
    </source>
</evidence>
<dbReference type="OrthoDB" id="9806910at2"/>
<accession>A0A364K6X0</accession>
<keyword evidence="3" id="KW-0548">Nucleotidyltransferase</keyword>
<name>A0A364K6X0_9BACL</name>
<dbReference type="PANTHER" id="PTHR11952">
    <property type="entry name" value="UDP- GLUCOSE PYROPHOSPHORYLASE"/>
    <property type="match status" value="1"/>
</dbReference>
<dbReference type="Proteomes" id="UP000251213">
    <property type="component" value="Unassembled WGS sequence"/>
</dbReference>
<proteinExistence type="inferred from homology"/>
<dbReference type="CDD" id="cd04193">
    <property type="entry name" value="UDPGlcNAc_PPase"/>
    <property type="match status" value="1"/>
</dbReference>
<evidence type="ECO:0000256" key="3">
    <source>
        <dbReference type="ARBA" id="ARBA00022695"/>
    </source>
</evidence>
<protein>
    <submittedName>
        <fullName evidence="4">UDP-N-acetylglucosamine pyrophosphorylase</fullName>
    </submittedName>
</protein>
<evidence type="ECO:0000313" key="5">
    <source>
        <dbReference type="Proteomes" id="UP000251213"/>
    </source>
</evidence>
<reference evidence="4 5" key="1">
    <citation type="submission" date="2018-06" db="EMBL/GenBank/DDBJ databases">
        <title>Thermoflavimicrobium daqus sp. nov., a thermophilic microbe isolated from Moutai-flavour Daqu.</title>
        <authorList>
            <person name="Wang X."/>
            <person name="Zhou H."/>
        </authorList>
    </citation>
    <scope>NUCLEOTIDE SEQUENCE [LARGE SCALE GENOMIC DNA]</scope>
    <source>
        <strain evidence="4 5">FBKL4.011</strain>
    </source>
</reference>
<reference evidence="4 5" key="2">
    <citation type="submission" date="2018-06" db="EMBL/GenBank/DDBJ databases">
        <authorList>
            <person name="Zhirakovskaya E."/>
        </authorList>
    </citation>
    <scope>NUCLEOTIDE SEQUENCE [LARGE SCALE GENOMIC DNA]</scope>
    <source>
        <strain evidence="4 5">FBKL4.011</strain>
    </source>
</reference>